<comment type="caution">
    <text evidence="1">The sequence shown here is derived from an EMBL/GenBank/DDBJ whole genome shotgun (WGS) entry which is preliminary data.</text>
</comment>
<keyword evidence="1" id="KW-0808">Transferase</keyword>
<proteinExistence type="predicted"/>
<reference evidence="2" key="1">
    <citation type="submission" date="2023-07" db="EMBL/GenBank/DDBJ databases">
        <title>The carbon used by Thiothrix.</title>
        <authorList>
            <person name="Chen L."/>
        </authorList>
    </citation>
    <scope>NUCLEOTIDE SEQUENCE [LARGE SCALE GENOMIC DNA]</scope>
</reference>
<keyword evidence="2" id="KW-1185">Reference proteome</keyword>
<evidence type="ECO:0000313" key="2">
    <source>
        <dbReference type="Proteomes" id="UP001308005"/>
    </source>
</evidence>
<keyword evidence="1" id="KW-0489">Methyltransferase</keyword>
<gene>
    <name evidence="1" type="ORF">VSS37_12690</name>
</gene>
<dbReference type="Gene3D" id="3.40.50.150">
    <property type="entry name" value="Vaccinia Virus protein VP39"/>
    <property type="match status" value="1"/>
</dbReference>
<dbReference type="GO" id="GO:0032259">
    <property type="term" value="P:methylation"/>
    <property type="evidence" value="ECO:0007669"/>
    <property type="project" value="UniProtKB-KW"/>
</dbReference>
<protein>
    <submittedName>
        <fullName evidence="1">SAM-dependent DNA methyltransferase</fullName>
    </submittedName>
</protein>
<dbReference type="SUPFAM" id="SSF53335">
    <property type="entry name" value="S-adenosyl-L-methionine-dependent methyltransferases"/>
    <property type="match status" value="1"/>
</dbReference>
<feature type="non-terminal residue" evidence="1">
    <location>
        <position position="1"/>
    </location>
</feature>
<dbReference type="InterPro" id="IPR029063">
    <property type="entry name" value="SAM-dependent_MTases_sf"/>
</dbReference>
<sequence>INDYSPGQLVNFSAMMESYRGDGEAIRKAAEQHKAHTGELAKVLARAAESLRRACQSHLGNNAYKLAGLDFSTAAAELAESIIADEELTLARSRELRDLFEQPVPALSALLEPYQAQWEQARKAFAALDKQAQTTDANKTHKKKLDAQGKQLKALSLAIKAYFENAGDDLKNLKQAVRDWRMLGEYFPDGVYRDVEGLCKIVDLAEVIENDYSLTPGRYVGYRIDIDEDFDYQKRLAEIHAELSELTQSANTLLTAIKGVNL</sequence>
<accession>A0ABU6CZ61</accession>
<dbReference type="GO" id="GO:0008168">
    <property type="term" value="F:methyltransferase activity"/>
    <property type="evidence" value="ECO:0007669"/>
    <property type="project" value="UniProtKB-KW"/>
</dbReference>
<dbReference type="Proteomes" id="UP001308005">
    <property type="component" value="Unassembled WGS sequence"/>
</dbReference>
<organism evidence="1 2">
    <name type="scientific">Candidatus Thiothrix phosphatis</name>
    <dbReference type="NCBI Taxonomy" id="3112415"/>
    <lineage>
        <taxon>Bacteria</taxon>
        <taxon>Pseudomonadati</taxon>
        <taxon>Pseudomonadota</taxon>
        <taxon>Gammaproteobacteria</taxon>
        <taxon>Thiotrichales</taxon>
        <taxon>Thiotrichaceae</taxon>
        <taxon>Thiothrix</taxon>
    </lineage>
</organism>
<reference evidence="1 2" key="2">
    <citation type="submission" date="2024-01" db="EMBL/GenBank/DDBJ databases">
        <authorList>
            <person name="Xie X."/>
        </authorList>
    </citation>
    <scope>NUCLEOTIDE SEQUENCE [LARGE SCALE GENOMIC DNA]</scope>
    <source>
        <strain evidence="1">SCUT-1</strain>
    </source>
</reference>
<evidence type="ECO:0000313" key="1">
    <source>
        <dbReference type="EMBL" id="MEB4591842.1"/>
    </source>
</evidence>
<dbReference type="EMBL" id="JAYMYJ010000112">
    <property type="protein sequence ID" value="MEB4591842.1"/>
    <property type="molecule type" value="Genomic_DNA"/>
</dbReference>
<name>A0ABU6CZ61_9GAMM</name>